<feature type="chain" id="PRO_5007843757" description="Ndc10 domain-containing protein" evidence="2">
    <location>
        <begin position="28"/>
        <end position="159"/>
    </location>
</feature>
<gene>
    <name evidence="3" type="primary">ABSGL_03382.1 scaffold 4498</name>
</gene>
<proteinExistence type="predicted"/>
<reference evidence="3" key="1">
    <citation type="submission" date="2016-04" db="EMBL/GenBank/DDBJ databases">
        <authorList>
            <person name="Evans L.H."/>
            <person name="Alamgir A."/>
            <person name="Owens N."/>
            <person name="Weber N.D."/>
            <person name="Virtaneva K."/>
            <person name="Barbian K."/>
            <person name="Babar A."/>
            <person name="Rosenke K."/>
        </authorList>
    </citation>
    <scope>NUCLEOTIDE SEQUENCE [LARGE SCALE GENOMIC DNA]</scope>
    <source>
        <strain evidence="3">CBS 101.48</strain>
    </source>
</reference>
<evidence type="ECO:0000313" key="4">
    <source>
        <dbReference type="Proteomes" id="UP000078561"/>
    </source>
</evidence>
<keyword evidence="1" id="KW-0472">Membrane</keyword>
<dbReference type="AlphaFoldDB" id="A0A163KRX6"/>
<evidence type="ECO:0000313" key="3">
    <source>
        <dbReference type="EMBL" id="SAL97859.1"/>
    </source>
</evidence>
<dbReference type="EMBL" id="LT551992">
    <property type="protein sequence ID" value="SAL97859.1"/>
    <property type="molecule type" value="Genomic_DNA"/>
</dbReference>
<evidence type="ECO:0008006" key="5">
    <source>
        <dbReference type="Google" id="ProtNLM"/>
    </source>
</evidence>
<keyword evidence="1" id="KW-0812">Transmembrane</keyword>
<dbReference type="Proteomes" id="UP000078561">
    <property type="component" value="Unassembled WGS sequence"/>
</dbReference>
<evidence type="ECO:0000256" key="2">
    <source>
        <dbReference type="SAM" id="SignalP"/>
    </source>
</evidence>
<evidence type="ECO:0000256" key="1">
    <source>
        <dbReference type="SAM" id="Phobius"/>
    </source>
</evidence>
<dbReference type="InParanoid" id="A0A163KRX6"/>
<keyword evidence="4" id="KW-1185">Reference proteome</keyword>
<protein>
    <recommendedName>
        <fullName evidence="5">Ndc10 domain-containing protein</fullName>
    </recommendedName>
</protein>
<feature type="signal peptide" evidence="2">
    <location>
        <begin position="1"/>
        <end position="27"/>
    </location>
</feature>
<feature type="transmembrane region" description="Helical" evidence="1">
    <location>
        <begin position="73"/>
        <end position="90"/>
    </location>
</feature>
<name>A0A163KRX6_ABSGL</name>
<keyword evidence="2" id="KW-0732">Signal</keyword>
<organism evidence="3">
    <name type="scientific">Absidia glauca</name>
    <name type="common">Pin mould</name>
    <dbReference type="NCBI Taxonomy" id="4829"/>
    <lineage>
        <taxon>Eukaryota</taxon>
        <taxon>Fungi</taxon>
        <taxon>Fungi incertae sedis</taxon>
        <taxon>Mucoromycota</taxon>
        <taxon>Mucoromycotina</taxon>
        <taxon>Mucoromycetes</taxon>
        <taxon>Mucorales</taxon>
        <taxon>Cunninghamellaceae</taxon>
        <taxon>Absidia</taxon>
    </lineage>
</organism>
<keyword evidence="1" id="KW-1133">Transmembrane helix</keyword>
<sequence length="159" mass="18093">MATITNICKGLSIGCLLALALLSSKSSNKSEFAAACGLHPSTLRNYRRAARRVVSMKGFPLIRGNSAHTTTKYHSYLLAYYFILRCIYVLERGFFPITKMFSLSRLYRINLTFDSVVLHDNDKTDGVKNTCKIIHWFFLQHFPLPRSLPIIPFLPFLTA</sequence>
<accession>A0A163KRX6</accession>